<evidence type="ECO:0008006" key="3">
    <source>
        <dbReference type="Google" id="ProtNLM"/>
    </source>
</evidence>
<name>L8JWS0_9BACT</name>
<dbReference type="EMBL" id="AMZN01000034">
    <property type="protein sequence ID" value="ELR71652.1"/>
    <property type="molecule type" value="Genomic_DNA"/>
</dbReference>
<comment type="caution">
    <text evidence="1">The sequence shown here is derived from an EMBL/GenBank/DDBJ whole genome shotgun (WGS) entry which is preliminary data.</text>
</comment>
<evidence type="ECO:0000313" key="2">
    <source>
        <dbReference type="Proteomes" id="UP000011135"/>
    </source>
</evidence>
<dbReference type="Proteomes" id="UP000011135">
    <property type="component" value="Unassembled WGS sequence"/>
</dbReference>
<protein>
    <recommendedName>
        <fullName evidence="3">Transcriptional regulator, AbiEi antitoxin, Type IV TA system</fullName>
    </recommendedName>
</protein>
<keyword evidence="2" id="KW-1185">Reference proteome</keyword>
<proteinExistence type="predicted"/>
<dbReference type="STRING" id="1237149.C900_02388"/>
<sequence length="192" mass="23335">MLFSVQDARKHFSGFDRKRLTEWQKKGYIQKVAREYYLFTDVQKEINLWWYVANRVFEPSYVSLQSALSYYGFIPEAVFHVMSITTKKTKEVDTPDVRFIYRNMKQTHYFGYTLIPYGKEHQIRLAEPEKALLDLLYLETSIKKQEDFNAWRFNKQVILETANMTLMEEYARLMQNNLFYHRFLKFKEWLNA</sequence>
<reference evidence="1 2" key="1">
    <citation type="submission" date="2012-12" db="EMBL/GenBank/DDBJ databases">
        <title>Genome assembly of Fulvivirga imtechensis AK7.</title>
        <authorList>
            <person name="Nupur N."/>
            <person name="Khatri I."/>
            <person name="Kumar R."/>
            <person name="Subramanian S."/>
            <person name="Pinnaka A."/>
        </authorList>
    </citation>
    <scope>NUCLEOTIDE SEQUENCE [LARGE SCALE GENOMIC DNA]</scope>
    <source>
        <strain evidence="1 2">AK7</strain>
    </source>
</reference>
<dbReference type="eggNOG" id="COG5340">
    <property type="taxonomic scope" value="Bacteria"/>
</dbReference>
<evidence type="ECO:0000313" key="1">
    <source>
        <dbReference type="EMBL" id="ELR71652.1"/>
    </source>
</evidence>
<accession>L8JWS0</accession>
<gene>
    <name evidence="1" type="ORF">C900_02388</name>
</gene>
<dbReference type="AlphaFoldDB" id="L8JWS0"/>
<organism evidence="1 2">
    <name type="scientific">Fulvivirga imtechensis AK7</name>
    <dbReference type="NCBI Taxonomy" id="1237149"/>
    <lineage>
        <taxon>Bacteria</taxon>
        <taxon>Pseudomonadati</taxon>
        <taxon>Bacteroidota</taxon>
        <taxon>Cytophagia</taxon>
        <taxon>Cytophagales</taxon>
        <taxon>Fulvivirgaceae</taxon>
        <taxon>Fulvivirga</taxon>
    </lineage>
</organism>